<dbReference type="GO" id="GO:0005886">
    <property type="term" value="C:plasma membrane"/>
    <property type="evidence" value="ECO:0007669"/>
    <property type="project" value="UniProtKB-SubCell"/>
</dbReference>
<keyword evidence="6 12" id="KW-1133">Transmembrane helix</keyword>
<feature type="transmembrane region" description="Helical" evidence="12">
    <location>
        <begin position="6"/>
        <end position="22"/>
    </location>
</feature>
<evidence type="ECO:0000256" key="3">
    <source>
        <dbReference type="ARBA" id="ARBA00022448"/>
    </source>
</evidence>
<dbReference type="Proteomes" id="UP000256485">
    <property type="component" value="Unassembled WGS sequence"/>
</dbReference>
<keyword evidence="5 12" id="KW-0812">Transmembrane</keyword>
<feature type="transmembrane region" description="Helical" evidence="12">
    <location>
        <begin position="364"/>
        <end position="385"/>
    </location>
</feature>
<comment type="similarity">
    <text evidence="2 11">Belongs to the sodium:solute symporter (SSF) (TC 2.A.21) family.</text>
</comment>
<evidence type="ECO:0000313" key="14">
    <source>
        <dbReference type="Proteomes" id="UP000256485"/>
    </source>
</evidence>
<dbReference type="RefSeq" id="WP_115851108.1">
    <property type="nucleotide sequence ID" value="NZ_QTUC01000001.1"/>
</dbReference>
<dbReference type="CDD" id="cd11477">
    <property type="entry name" value="SLC5sbd_u1"/>
    <property type="match status" value="1"/>
</dbReference>
<evidence type="ECO:0000256" key="1">
    <source>
        <dbReference type="ARBA" id="ARBA00004651"/>
    </source>
</evidence>
<reference evidence="13 14" key="1">
    <citation type="submission" date="2018-08" db="EMBL/GenBank/DDBJ databases">
        <title>Sequencing the genomes of 1000 actinobacteria strains.</title>
        <authorList>
            <person name="Klenk H.-P."/>
        </authorList>
    </citation>
    <scope>NUCLEOTIDE SEQUENCE [LARGE SCALE GENOMIC DNA]</scope>
    <source>
        <strain evidence="13 14">DSM 22891</strain>
    </source>
</reference>
<feature type="transmembrane region" description="Helical" evidence="12">
    <location>
        <begin position="124"/>
        <end position="149"/>
    </location>
</feature>
<feature type="transmembrane region" description="Helical" evidence="12">
    <location>
        <begin position="74"/>
        <end position="93"/>
    </location>
</feature>
<dbReference type="GO" id="GO:0015293">
    <property type="term" value="F:symporter activity"/>
    <property type="evidence" value="ECO:0007669"/>
    <property type="project" value="TreeGrafter"/>
</dbReference>
<evidence type="ECO:0000256" key="5">
    <source>
        <dbReference type="ARBA" id="ARBA00022692"/>
    </source>
</evidence>
<keyword evidence="9 12" id="KW-0472">Membrane</keyword>
<feature type="transmembrane region" description="Helical" evidence="12">
    <location>
        <begin position="424"/>
        <end position="444"/>
    </location>
</feature>
<evidence type="ECO:0000256" key="6">
    <source>
        <dbReference type="ARBA" id="ARBA00022989"/>
    </source>
</evidence>
<gene>
    <name evidence="13" type="ORF">DFJ64_3147</name>
</gene>
<evidence type="ECO:0000256" key="10">
    <source>
        <dbReference type="ARBA" id="ARBA00023201"/>
    </source>
</evidence>
<feature type="transmembrane region" description="Helical" evidence="12">
    <location>
        <begin position="155"/>
        <end position="174"/>
    </location>
</feature>
<keyword evidence="3" id="KW-0813">Transport</keyword>
<evidence type="ECO:0000256" key="7">
    <source>
        <dbReference type="ARBA" id="ARBA00023053"/>
    </source>
</evidence>
<evidence type="ECO:0000256" key="4">
    <source>
        <dbReference type="ARBA" id="ARBA00022475"/>
    </source>
</evidence>
<dbReference type="PROSITE" id="PS50283">
    <property type="entry name" value="NA_SOLUT_SYMP_3"/>
    <property type="match status" value="1"/>
</dbReference>
<dbReference type="GO" id="GO:0006814">
    <property type="term" value="P:sodium ion transport"/>
    <property type="evidence" value="ECO:0007669"/>
    <property type="project" value="UniProtKB-KW"/>
</dbReference>
<comment type="caution">
    <text evidence="13">The sequence shown here is derived from an EMBL/GenBank/DDBJ whole genome shotgun (WGS) entry which is preliminary data.</text>
</comment>
<evidence type="ECO:0000256" key="9">
    <source>
        <dbReference type="ARBA" id="ARBA00023136"/>
    </source>
</evidence>
<dbReference type="InterPro" id="IPR051163">
    <property type="entry name" value="Sodium:Solute_Symporter_SSF"/>
</dbReference>
<evidence type="ECO:0000256" key="11">
    <source>
        <dbReference type="RuleBase" id="RU362091"/>
    </source>
</evidence>
<feature type="transmembrane region" description="Helical" evidence="12">
    <location>
        <begin position="234"/>
        <end position="253"/>
    </location>
</feature>
<feature type="transmembrane region" description="Helical" evidence="12">
    <location>
        <begin position="391"/>
        <end position="412"/>
    </location>
</feature>
<sequence>MHPLDHTALALYFLLMIGIGVWSKRKVATTRDFYVAGGRMPWWLLGISHHMSGYSAVVFTAFAGVAYAYGITIYIWWAFGIAFGTFLGALFIAPRWARLRQRYGFESPLEYLAQRYGKPTQQTLAWAGTALNLVSNATKFAGMGIVLSVLSGIPLPWAIVICGAIGIFYSAIGGMWADVATDLTQFVVQFVAGVALLVVVLGELGGLSAIVGIWDRLPADRTNPFPDEYPLSYVLPYLVINFLSYSGGTWNLAQRFMSSPQGSEARKAAFLSSVIYLLWPLVLFFPMWAAPLLLPDVENPNEVYALMAREYLPAGLVGLVLASVFAHTMAMTTSESNAISSVITRDVLPALSPRLATANPRVRLLAARLVTVGFSVSTVLIALNADRFGGVLTLILEWFGGLVGPMAIPMLFGMLPLFRRAGQVSAFLSIGGGLATFVVVKYALELSTAQITTYPVLVSLVLYGAAGLVGLLTRRERVEPVDSILEALSADEPSRPEATTPAKV</sequence>
<feature type="transmembrane region" description="Helical" evidence="12">
    <location>
        <begin position="42"/>
        <end position="68"/>
    </location>
</feature>
<keyword evidence="4" id="KW-1003">Cell membrane</keyword>
<dbReference type="PANTHER" id="PTHR42985:SF40">
    <property type="entry name" value="LD47995P-RELATED"/>
    <property type="match status" value="1"/>
</dbReference>
<keyword evidence="10" id="KW-0739">Sodium transport</keyword>
<feature type="transmembrane region" description="Helical" evidence="12">
    <location>
        <begin position="186"/>
        <end position="214"/>
    </location>
</feature>
<keyword evidence="7" id="KW-0915">Sodium</keyword>
<evidence type="ECO:0000256" key="8">
    <source>
        <dbReference type="ARBA" id="ARBA00023065"/>
    </source>
</evidence>
<dbReference type="Pfam" id="PF00474">
    <property type="entry name" value="SSF"/>
    <property type="match status" value="1"/>
</dbReference>
<organism evidence="13 14">
    <name type="scientific">Thermasporomyces composti</name>
    <dbReference type="NCBI Taxonomy" id="696763"/>
    <lineage>
        <taxon>Bacteria</taxon>
        <taxon>Bacillati</taxon>
        <taxon>Actinomycetota</taxon>
        <taxon>Actinomycetes</taxon>
        <taxon>Propionibacteriales</taxon>
        <taxon>Nocardioidaceae</taxon>
        <taxon>Thermasporomyces</taxon>
    </lineage>
</organism>
<proteinExistence type="inferred from homology"/>
<evidence type="ECO:0000256" key="12">
    <source>
        <dbReference type="SAM" id="Phobius"/>
    </source>
</evidence>
<accession>A0A3D9VEX6</accession>
<dbReference type="EMBL" id="QTUC01000001">
    <property type="protein sequence ID" value="REF37695.1"/>
    <property type="molecule type" value="Genomic_DNA"/>
</dbReference>
<dbReference type="InterPro" id="IPR038377">
    <property type="entry name" value="Na/Glc_symporter_sf"/>
</dbReference>
<feature type="transmembrane region" description="Helical" evidence="12">
    <location>
        <begin position="311"/>
        <end position="330"/>
    </location>
</feature>
<feature type="transmembrane region" description="Helical" evidence="12">
    <location>
        <begin position="274"/>
        <end position="291"/>
    </location>
</feature>
<dbReference type="InterPro" id="IPR001734">
    <property type="entry name" value="Na/solute_symporter"/>
</dbReference>
<dbReference type="OrthoDB" id="9789704at2"/>
<dbReference type="AlphaFoldDB" id="A0A3D9VEX6"/>
<comment type="subcellular location">
    <subcellularLocation>
        <location evidence="1">Cell membrane</location>
        <topology evidence="1">Multi-pass membrane protein</topology>
    </subcellularLocation>
</comment>
<evidence type="ECO:0000256" key="2">
    <source>
        <dbReference type="ARBA" id="ARBA00006434"/>
    </source>
</evidence>
<keyword evidence="14" id="KW-1185">Reference proteome</keyword>
<evidence type="ECO:0000313" key="13">
    <source>
        <dbReference type="EMBL" id="REF37695.1"/>
    </source>
</evidence>
<name>A0A3D9VEX6_THECX</name>
<dbReference type="PANTHER" id="PTHR42985">
    <property type="entry name" value="SODIUM-COUPLED MONOCARBOXYLATE TRANSPORTER"/>
    <property type="match status" value="1"/>
</dbReference>
<dbReference type="Gene3D" id="1.20.1730.10">
    <property type="entry name" value="Sodium/glucose cotransporter"/>
    <property type="match status" value="1"/>
</dbReference>
<feature type="transmembrane region" description="Helical" evidence="12">
    <location>
        <begin position="456"/>
        <end position="473"/>
    </location>
</feature>
<protein>
    <submittedName>
        <fullName evidence="13">SSS family solute:Na+ symporter</fullName>
    </submittedName>
</protein>
<keyword evidence="8" id="KW-0406">Ion transport</keyword>